<dbReference type="Gene3D" id="3.40.50.12160">
    <property type="entry name" value="Methylthiotransferase, N-terminal domain"/>
    <property type="match status" value="1"/>
</dbReference>
<dbReference type="AlphaFoldDB" id="A0A0G0JTB2"/>
<sequence>MNKKTYHIITIGCQMNKSDSERIAGVFEELGFTESVERKLAHFVVLTTCGVRQAAEDRAVGLVARIKKENKNARIILAGCLSEREDVIKKLKDMVDIWLPARGICDLRFAICDLDKEETRNKKQETKKIQSTKSKSLRANHQNHDYLNILPKYSSSFSAFVPIGNGCDNFCTYCVVPYARGREVYRLADEIVSEVEELVRRGYKEITLIAQNVNSYFSPDASSCHSREGGNPESSIKPWIPAYAGMTREGSANFANLLRVINFIPGDFWIRFATSHPKDMSDDLIAAINDCEKVCKHIHLPAQAGDNHVLERMNRKYTIEHYIKLIEKIRSQIINNQYSISNDDWQAPVALTTDVIVGFPGETREQFLNTVGLFEKVKYDMAYIAQYSPRPGTAAKKMEDDVLQTEKKQREHELTEVLRKTALENNQAYFGKIVKVLVEGQNKKGELISRTGTNKTVKFSGDKNLIGNFVNIKIEKVRDFGLNGVLEK</sequence>
<dbReference type="Proteomes" id="UP000034022">
    <property type="component" value="Unassembled WGS sequence"/>
</dbReference>
<keyword evidence="4 13" id="KW-0808">Transferase</keyword>
<dbReference type="PROSITE" id="PS50926">
    <property type="entry name" value="TRAM"/>
    <property type="match status" value="1"/>
</dbReference>
<dbReference type="Pfam" id="PF00919">
    <property type="entry name" value="UPF0004"/>
    <property type="match status" value="1"/>
</dbReference>
<keyword evidence="8" id="KW-0411">Iron-sulfur</keyword>
<dbReference type="SMART" id="SM00729">
    <property type="entry name" value="Elp3"/>
    <property type="match status" value="1"/>
</dbReference>
<dbReference type="EMBL" id="LBUU01000003">
    <property type="protein sequence ID" value="KKQ70713.1"/>
    <property type="molecule type" value="Genomic_DNA"/>
</dbReference>
<dbReference type="InterPro" id="IPR005839">
    <property type="entry name" value="Methylthiotransferase"/>
</dbReference>
<comment type="cofactor">
    <cofactor evidence="1">
        <name>[4Fe-4S] cluster</name>
        <dbReference type="ChEBI" id="CHEBI:49883"/>
    </cofactor>
</comment>
<dbReference type="GO" id="GO:0046872">
    <property type="term" value="F:metal ion binding"/>
    <property type="evidence" value="ECO:0007669"/>
    <property type="project" value="UniProtKB-KW"/>
</dbReference>
<dbReference type="PROSITE" id="PS51449">
    <property type="entry name" value="MTTASE_N"/>
    <property type="match status" value="1"/>
</dbReference>
<keyword evidence="7" id="KW-0408">Iron</keyword>
<comment type="function">
    <text evidence="2">Catalyzes the methylthiolation of N6-(dimethylallyl)adenosine (i(6)A), leading to the formation of 2-methylthio-N6-(dimethylallyl)adenosine (ms(2)i(6)A) at position 37 in tRNAs that read codons beginning with uridine.</text>
</comment>
<accession>A0A0G0JTB2</accession>
<keyword evidence="5" id="KW-0949">S-adenosyl-L-methionine</keyword>
<name>A0A0G0JTB2_9BACT</name>
<dbReference type="GO" id="GO:0051539">
    <property type="term" value="F:4 iron, 4 sulfur cluster binding"/>
    <property type="evidence" value="ECO:0007669"/>
    <property type="project" value="UniProtKB-KW"/>
</dbReference>
<dbReference type="PROSITE" id="PS01278">
    <property type="entry name" value="MTTASE_RADICAL"/>
    <property type="match status" value="1"/>
</dbReference>
<dbReference type="PANTHER" id="PTHR43020:SF2">
    <property type="entry name" value="MITOCHONDRIAL TRNA METHYLTHIOTRANSFERASE CDK5RAP1"/>
    <property type="match status" value="1"/>
</dbReference>
<evidence type="ECO:0000313" key="13">
    <source>
        <dbReference type="EMBL" id="KKQ70713.1"/>
    </source>
</evidence>
<dbReference type="PATRIC" id="fig|1618638.3.peg.391"/>
<organism evidence="13 14">
    <name type="scientific">Candidatus Falkowbacteria bacterium GW2011_GWE1_38_31</name>
    <dbReference type="NCBI Taxonomy" id="1618638"/>
    <lineage>
        <taxon>Bacteria</taxon>
        <taxon>Candidatus Falkowiibacteriota</taxon>
    </lineage>
</organism>
<evidence type="ECO:0000259" key="12">
    <source>
        <dbReference type="PROSITE" id="PS51918"/>
    </source>
</evidence>
<reference evidence="13" key="1">
    <citation type="journal article" date="2015" name="Nature">
        <title>rRNA introns, odd ribosomes, and small enigmatic genomes across a large radiation of phyla.</title>
        <authorList>
            <person name="Brown C.T."/>
            <person name="Hug L.A."/>
            <person name="Thomas B.C."/>
            <person name="Sharon I."/>
            <person name="Castelle C.J."/>
            <person name="Singh A."/>
            <person name="Wilkins M.J."/>
            <person name="Williams K.H."/>
            <person name="Banfield J.F."/>
        </authorList>
    </citation>
    <scope>NUCLEOTIDE SEQUENCE [LARGE SCALE GENOMIC DNA]</scope>
</reference>
<evidence type="ECO:0000256" key="7">
    <source>
        <dbReference type="ARBA" id="ARBA00023004"/>
    </source>
</evidence>
<evidence type="ECO:0000256" key="2">
    <source>
        <dbReference type="ARBA" id="ARBA00003234"/>
    </source>
</evidence>
<dbReference type="InterPro" id="IPR058240">
    <property type="entry name" value="rSAM_sf"/>
</dbReference>
<dbReference type="SUPFAM" id="SSF102114">
    <property type="entry name" value="Radical SAM enzymes"/>
    <property type="match status" value="1"/>
</dbReference>
<dbReference type="GO" id="GO:0035597">
    <property type="term" value="F:tRNA-2-methylthio-N(6)-dimethylallyladenosine(37) synthase activity"/>
    <property type="evidence" value="ECO:0007669"/>
    <property type="project" value="UniProtKB-EC"/>
</dbReference>
<dbReference type="Pfam" id="PF04055">
    <property type="entry name" value="Radical_SAM"/>
    <property type="match status" value="1"/>
</dbReference>
<dbReference type="CDD" id="cd01335">
    <property type="entry name" value="Radical_SAM"/>
    <property type="match status" value="1"/>
</dbReference>
<evidence type="ECO:0000256" key="8">
    <source>
        <dbReference type="ARBA" id="ARBA00023014"/>
    </source>
</evidence>
<protein>
    <recommendedName>
        <fullName evidence="9">tRNA-2-methylthio-N(6)-dimethylallyladenosine synthase</fullName>
        <ecNumber evidence="9">2.8.4.3</ecNumber>
    </recommendedName>
</protein>
<dbReference type="InterPro" id="IPR006638">
    <property type="entry name" value="Elp3/MiaA/NifB-like_rSAM"/>
</dbReference>
<evidence type="ECO:0000256" key="4">
    <source>
        <dbReference type="ARBA" id="ARBA00022679"/>
    </source>
</evidence>
<gene>
    <name evidence="13" type="ORF">US91_C0003G0043</name>
</gene>
<dbReference type="PROSITE" id="PS51918">
    <property type="entry name" value="RADICAL_SAM"/>
    <property type="match status" value="1"/>
</dbReference>
<evidence type="ECO:0000256" key="5">
    <source>
        <dbReference type="ARBA" id="ARBA00022691"/>
    </source>
</evidence>
<feature type="domain" description="MTTase N-terminal" evidence="11">
    <location>
        <begin position="4"/>
        <end position="116"/>
    </location>
</feature>
<keyword evidence="3" id="KW-0004">4Fe-4S</keyword>
<dbReference type="Pfam" id="PF01938">
    <property type="entry name" value="TRAM"/>
    <property type="match status" value="1"/>
</dbReference>
<comment type="caution">
    <text evidence="13">The sequence shown here is derived from an EMBL/GenBank/DDBJ whole genome shotgun (WGS) entry which is preliminary data.</text>
</comment>
<evidence type="ECO:0000256" key="9">
    <source>
        <dbReference type="ARBA" id="ARBA00033765"/>
    </source>
</evidence>
<dbReference type="SFLD" id="SFLDG01061">
    <property type="entry name" value="methylthiotransferase"/>
    <property type="match status" value="1"/>
</dbReference>
<dbReference type="InterPro" id="IPR007197">
    <property type="entry name" value="rSAM"/>
</dbReference>
<evidence type="ECO:0000256" key="6">
    <source>
        <dbReference type="ARBA" id="ARBA00022723"/>
    </source>
</evidence>
<dbReference type="InterPro" id="IPR023404">
    <property type="entry name" value="rSAM_horseshoe"/>
</dbReference>
<dbReference type="GO" id="GO:0005829">
    <property type="term" value="C:cytosol"/>
    <property type="evidence" value="ECO:0007669"/>
    <property type="project" value="TreeGrafter"/>
</dbReference>
<dbReference type="InterPro" id="IPR038135">
    <property type="entry name" value="Methylthiotransferase_N_sf"/>
</dbReference>
<evidence type="ECO:0000256" key="1">
    <source>
        <dbReference type="ARBA" id="ARBA00001966"/>
    </source>
</evidence>
<feature type="domain" description="TRAM" evidence="10">
    <location>
        <begin position="427"/>
        <end position="488"/>
    </location>
</feature>
<proteinExistence type="predicted"/>
<evidence type="ECO:0000259" key="10">
    <source>
        <dbReference type="PROSITE" id="PS50926"/>
    </source>
</evidence>
<evidence type="ECO:0000313" key="14">
    <source>
        <dbReference type="Proteomes" id="UP000034022"/>
    </source>
</evidence>
<dbReference type="SFLD" id="SFLDG01082">
    <property type="entry name" value="B12-binding_domain_containing"/>
    <property type="match status" value="1"/>
</dbReference>
<dbReference type="InterPro" id="IPR020612">
    <property type="entry name" value="Methylthiotransferase_CS"/>
</dbReference>
<dbReference type="InterPro" id="IPR013848">
    <property type="entry name" value="Methylthiotransferase_N"/>
</dbReference>
<dbReference type="PANTHER" id="PTHR43020">
    <property type="entry name" value="CDK5 REGULATORY SUBUNIT-ASSOCIATED PROTEIN 1"/>
    <property type="match status" value="1"/>
</dbReference>
<dbReference type="InterPro" id="IPR002792">
    <property type="entry name" value="TRAM_dom"/>
</dbReference>
<dbReference type="FunFam" id="3.80.30.20:FF:000001">
    <property type="entry name" value="tRNA-2-methylthio-N(6)-dimethylallyladenosine synthase 2"/>
    <property type="match status" value="1"/>
</dbReference>
<feature type="domain" description="Radical SAM core" evidence="12">
    <location>
        <begin position="153"/>
        <end position="424"/>
    </location>
</feature>
<evidence type="ECO:0000259" key="11">
    <source>
        <dbReference type="PROSITE" id="PS51449"/>
    </source>
</evidence>
<keyword evidence="6" id="KW-0479">Metal-binding</keyword>
<dbReference type="EC" id="2.8.4.3" evidence="9"/>
<dbReference type="SFLD" id="SFLDS00029">
    <property type="entry name" value="Radical_SAM"/>
    <property type="match status" value="1"/>
</dbReference>
<dbReference type="Gene3D" id="3.80.30.20">
    <property type="entry name" value="tm_1862 like domain"/>
    <property type="match status" value="1"/>
</dbReference>
<evidence type="ECO:0000256" key="3">
    <source>
        <dbReference type="ARBA" id="ARBA00022485"/>
    </source>
</evidence>